<evidence type="ECO:0000256" key="4">
    <source>
        <dbReference type="ARBA" id="ARBA00022801"/>
    </source>
</evidence>
<evidence type="ECO:0000256" key="5">
    <source>
        <dbReference type="ARBA" id="ARBA00022968"/>
    </source>
</evidence>
<dbReference type="CDD" id="cd11574">
    <property type="entry name" value="GH99"/>
    <property type="match status" value="1"/>
</dbReference>
<dbReference type="InterPro" id="IPR026071">
    <property type="entry name" value="Glyco_Hydrolase_99"/>
</dbReference>
<keyword evidence="4" id="KW-0378">Hydrolase</keyword>
<keyword evidence="5" id="KW-0735">Signal-anchor</keyword>
<feature type="region of interest" description="Disordered" evidence="9">
    <location>
        <begin position="66"/>
        <end position="88"/>
    </location>
</feature>
<keyword evidence="6" id="KW-1133">Transmembrane helix</keyword>
<dbReference type="EMBL" id="CP111017">
    <property type="protein sequence ID" value="WAR07279.1"/>
    <property type="molecule type" value="Genomic_DNA"/>
</dbReference>
<dbReference type="PANTHER" id="PTHR13572">
    <property type="entry name" value="ENDO-ALPHA-1,2-MANNOSIDASE"/>
    <property type="match status" value="1"/>
</dbReference>
<organism evidence="10 11">
    <name type="scientific">Mya arenaria</name>
    <name type="common">Soft-shell clam</name>
    <dbReference type="NCBI Taxonomy" id="6604"/>
    <lineage>
        <taxon>Eukaryota</taxon>
        <taxon>Metazoa</taxon>
        <taxon>Spiralia</taxon>
        <taxon>Lophotrochozoa</taxon>
        <taxon>Mollusca</taxon>
        <taxon>Bivalvia</taxon>
        <taxon>Autobranchia</taxon>
        <taxon>Heteroconchia</taxon>
        <taxon>Euheterodonta</taxon>
        <taxon>Imparidentia</taxon>
        <taxon>Neoheterodontei</taxon>
        <taxon>Myida</taxon>
        <taxon>Myoidea</taxon>
        <taxon>Myidae</taxon>
        <taxon>Mya</taxon>
    </lineage>
</organism>
<accession>A0ABY7EFS5</accession>
<keyword evidence="7" id="KW-0333">Golgi apparatus</keyword>
<evidence type="ECO:0000256" key="3">
    <source>
        <dbReference type="ARBA" id="ARBA00022692"/>
    </source>
</evidence>
<name>A0ABY7EFS5_MYAAR</name>
<reference evidence="10" key="1">
    <citation type="submission" date="2022-11" db="EMBL/GenBank/DDBJ databases">
        <title>Centuries of genome instability and evolution in soft-shell clam transmissible cancer (bioRxiv).</title>
        <authorList>
            <person name="Hart S.F.M."/>
            <person name="Yonemitsu M.A."/>
            <person name="Giersch R.M."/>
            <person name="Beal B.F."/>
            <person name="Arriagada G."/>
            <person name="Davis B.W."/>
            <person name="Ostrander E.A."/>
            <person name="Goff S.P."/>
            <person name="Metzger M.J."/>
        </authorList>
    </citation>
    <scope>NUCLEOTIDE SEQUENCE</scope>
    <source>
        <strain evidence="10">MELC-2E11</strain>
        <tissue evidence="10">Siphon/mantle</tissue>
    </source>
</reference>
<evidence type="ECO:0000313" key="11">
    <source>
        <dbReference type="Proteomes" id="UP001164746"/>
    </source>
</evidence>
<evidence type="ECO:0000313" key="10">
    <source>
        <dbReference type="EMBL" id="WAR07279.1"/>
    </source>
</evidence>
<evidence type="ECO:0000256" key="1">
    <source>
        <dbReference type="ARBA" id="ARBA00004323"/>
    </source>
</evidence>
<keyword evidence="3" id="KW-0812">Transmembrane</keyword>
<evidence type="ECO:0000256" key="2">
    <source>
        <dbReference type="ARBA" id="ARBA00009559"/>
    </source>
</evidence>
<dbReference type="Proteomes" id="UP001164746">
    <property type="component" value="Chromosome 6"/>
</dbReference>
<protein>
    <submittedName>
        <fullName evidence="10">MANEA-like protein</fullName>
    </submittedName>
</protein>
<comment type="subcellular location">
    <subcellularLocation>
        <location evidence="1">Golgi apparatus membrane</location>
        <topology evidence="1">Single-pass type II membrane protein</topology>
    </subcellularLocation>
</comment>
<proteinExistence type="inferred from homology"/>
<evidence type="ECO:0000256" key="9">
    <source>
        <dbReference type="SAM" id="MobiDB-lite"/>
    </source>
</evidence>
<keyword evidence="8" id="KW-0472">Membrane</keyword>
<dbReference type="Gene3D" id="3.20.20.80">
    <property type="entry name" value="Glycosidases"/>
    <property type="match status" value="2"/>
</dbReference>
<comment type="similarity">
    <text evidence="2">Belongs to the glycosyl hydrolase 99 family.</text>
</comment>
<evidence type="ECO:0000256" key="8">
    <source>
        <dbReference type="ARBA" id="ARBA00023136"/>
    </source>
</evidence>
<keyword evidence="11" id="KW-1185">Reference proteome</keyword>
<dbReference type="Pfam" id="PF16317">
    <property type="entry name" value="Glyco_hydro_99"/>
    <property type="match status" value="2"/>
</dbReference>
<sequence length="393" mass="44804">MITNTIVEQEGEDKSVANCIEMDIDNTIEPNQNVHTFYYPWYGNPGHDGRYLHWNHVQISHWDKNEARKWPQGQHEPPDDVGSNFYPQLGPYSSSDPGTISCHMRMMRYAGIENSGVLAVSWYPPGDGDQNGLDPDTLLPLLLDTAYTHGLKVALHVEPFKGRDHLTMKSQLRYIMEKYGPHPAFYRTSVGDKLNLPLFVGPGYVDTEVRPWNQRNTKLRLDGKYYRQSVENALSTGSTFVSITSFNEWHEGSQIEPAVKKLAPSRKYEDYGVKGPLFYLDLTKEWVQSGNVKEVIFGTINATDSTLVEDCKNGEDKRRNDTDTAYEHEPKRDAKYSDWSIYVFTGAEIGDARDVEADVRPTEERKEEGRVDGGVHLQDDGQNQQTYCRLLTI</sequence>
<evidence type="ECO:0000256" key="7">
    <source>
        <dbReference type="ARBA" id="ARBA00023034"/>
    </source>
</evidence>
<evidence type="ECO:0000256" key="6">
    <source>
        <dbReference type="ARBA" id="ARBA00022989"/>
    </source>
</evidence>
<feature type="region of interest" description="Disordered" evidence="9">
    <location>
        <begin position="357"/>
        <end position="379"/>
    </location>
</feature>
<dbReference type="PANTHER" id="PTHR13572:SF4">
    <property type="entry name" value="RE57134P"/>
    <property type="match status" value="1"/>
</dbReference>
<gene>
    <name evidence="10" type="ORF">MAR_017237</name>
</gene>